<evidence type="ECO:0000259" key="12">
    <source>
        <dbReference type="Pfam" id="PF04561"/>
    </source>
</evidence>
<evidence type="ECO:0000256" key="2">
    <source>
        <dbReference type="ARBA" id="ARBA00022679"/>
    </source>
</evidence>
<dbReference type="Pfam" id="PF04560">
    <property type="entry name" value="RNA_pol_Rpb2_7"/>
    <property type="match status" value="1"/>
</dbReference>
<dbReference type="Gene3D" id="3.90.1800.10">
    <property type="entry name" value="RNA polymerase alpha subunit dimerisation domain"/>
    <property type="match status" value="1"/>
</dbReference>
<evidence type="ECO:0000256" key="7">
    <source>
        <dbReference type="RuleBase" id="RU000434"/>
    </source>
</evidence>
<dbReference type="AlphaFoldDB" id="A0A6P1M607"/>
<evidence type="ECO:0000313" key="16">
    <source>
        <dbReference type="EMBL" id="QHI68433.1"/>
    </source>
</evidence>
<dbReference type="InterPro" id="IPR019462">
    <property type="entry name" value="DNA-dir_RNA_pol_bsu_external_1"/>
</dbReference>
<dbReference type="Pfam" id="PF10385">
    <property type="entry name" value="RNA_pol_Rpb2_45"/>
    <property type="match status" value="1"/>
</dbReference>
<dbReference type="Gene3D" id="3.90.1110.10">
    <property type="entry name" value="RNA polymerase Rpb2, domain 2"/>
    <property type="match status" value="1"/>
</dbReference>
<dbReference type="Gene3D" id="2.40.50.150">
    <property type="match status" value="1"/>
</dbReference>
<sequence length="1263" mass="141196">MAERKNFGKLTDIIEAPDLIELQTNSYLDYLQQGVAPSRRKKIGLQAVLSEAFPVESYDGQIALDFVSYDIKEPTMSYVECLREGETFSAPLYVTFRLRENEDIREDTLFMGEIPLMTERGSFVINGAERVIVSQLHRSPGICFERSTHANGSYLYSFRIIPDHGSWVETQFDTSDLLYVYLDRKRRRRKFLASTFLRALGYGSDEEILDLYYTTETFSLSKRISDESDLVDLVLKDDAVDSDSQSVIGRRYDALTLDMIERMKLAGYKSVEVVNVSWDEGLFLKTIQKDMTRTVDEALKDLYQKLRPGDPPTTASARQMLKRLFFDETRFSLSRVGRYKVQQKLGTKSNALTLDKEDVVEAIRHLINIRQGHGMLDDIDHLGSRRIRTVGELLEGQCRVGLARIQRLVKERMTIFDTTVDRLTSQKLINPKALSAVIKDFFGRSQLSQFMDQTNPLSELTHKRRLSALGPGGLNRDRAGFEVRDVHSSHYGRICPIETPEGPNIGLISSLGTFARINEYGFIVTPYRKVTNGKVSKQVEWLTADKEEVFVIAQANAPLNDDGTFQNDRVMVRAKGDFIEVEPSEVELMDVSPKQVVSIAAGLIPFLEHDDANRALMGSNMQRQAVPLMVADRPYVGTGIEERLARDSRVLVISDIAGKIAYVSADKIVVSKTGEMPTKKTPKDEYVEYSLRKFMRSNAGTCLNQKPIVEKGQKVTAGQVLADGPATDQGELSLGRNVTVAFMPWCGYNFEDAILISEKLVKEDVYTSIHVEVFECGARDTKLGPEEITRDIPNVGEDALKNLNHEGIIEIGAEIKPGDILVGKITPKVETELAPEERLLRAIFGEKAADVRDTSLRATSGSHGIVMDVKVSSKNKHAKESSSSSAKKSSDADVKKRQKEIEERYKSSVHELTEDLTEALSNILLGEKIPLDVMNMETGDVIIPANRKITKTLLRKLAANYEHIEIDPSPIRIKIMSIIDNFRNKFSEAESDKQRNMDRADSGEEVDEGIIKQVKVYVACKKKLSVGDKMAGRHGNKGVISRILPEEDMPFLEDGTPVEIVLNPLGVPSRMNVGQVLETHLGWACKHLGIHAATPIFDGISEAEIRQMMEDAGLSKDGKTVLYDGRTGEKFEQRVVVGTIYMLKLHHLVTEKIHARAVGPYSLVTQQPLGGKAQYGGQRFGEMEVWALEAYGAAHALQEVLTVKSDDLAGRTRIYESIVKGENVLDAGRPESFNVLIKELQGLGLNFEVKAAEEEESAFPGYL</sequence>
<dbReference type="InterPro" id="IPR037033">
    <property type="entry name" value="DNA-dir_RNAP_su2_hyb_sf"/>
</dbReference>
<dbReference type="Pfam" id="PF00562">
    <property type="entry name" value="RNA_pol_Rpb2_6"/>
    <property type="match status" value="1"/>
</dbReference>
<comment type="function">
    <text evidence="6 8">DNA-dependent RNA polymerase catalyzes the transcription of DNA into RNA using the four ribonucleoside triphosphates as substrates.</text>
</comment>
<dbReference type="InterPro" id="IPR037034">
    <property type="entry name" value="RNA_pol_Rpb2_2_sf"/>
</dbReference>
<evidence type="ECO:0000256" key="6">
    <source>
        <dbReference type="HAMAP-Rule" id="MF_01321"/>
    </source>
</evidence>
<dbReference type="KEGG" id="taer:GT409_02840"/>
<dbReference type="PANTHER" id="PTHR20856">
    <property type="entry name" value="DNA-DIRECTED RNA POLYMERASE I SUBUNIT 2"/>
    <property type="match status" value="1"/>
</dbReference>
<dbReference type="CDD" id="cd00653">
    <property type="entry name" value="RNA_pol_B_RPB2"/>
    <property type="match status" value="1"/>
</dbReference>
<gene>
    <name evidence="6 16" type="primary">rpoB</name>
    <name evidence="16" type="ORF">GT409_02840</name>
</gene>
<dbReference type="InterPro" id="IPR007644">
    <property type="entry name" value="RNA_pol_bsu_protrusion"/>
</dbReference>
<dbReference type="InterPro" id="IPR014724">
    <property type="entry name" value="RNA_pol_RPB2_OB-fold"/>
</dbReference>
<feature type="domain" description="RNA polymerase Rpb2" evidence="11">
    <location>
        <begin position="1176"/>
        <end position="1250"/>
    </location>
</feature>
<feature type="domain" description="RNA polymerase beta subunit protrusion" evidence="13">
    <location>
        <begin position="19"/>
        <end position="434"/>
    </location>
</feature>
<feature type="domain" description="RNA polymerase Rpb2" evidence="12">
    <location>
        <begin position="282"/>
        <end position="388"/>
    </location>
</feature>
<evidence type="ECO:0000256" key="3">
    <source>
        <dbReference type="ARBA" id="ARBA00022695"/>
    </source>
</evidence>
<dbReference type="InterPro" id="IPR042107">
    <property type="entry name" value="DNA-dir_RNA_pol_bsu_ext_1_sf"/>
</dbReference>
<dbReference type="InterPro" id="IPR010243">
    <property type="entry name" value="RNA_pol_bsu_bac"/>
</dbReference>
<keyword evidence="3 6" id="KW-0548">Nucleotidyltransferase</keyword>
<evidence type="ECO:0000256" key="4">
    <source>
        <dbReference type="ARBA" id="ARBA00023163"/>
    </source>
</evidence>
<dbReference type="GO" id="GO:0006351">
    <property type="term" value="P:DNA-templated transcription"/>
    <property type="evidence" value="ECO:0007669"/>
    <property type="project" value="UniProtKB-UniRule"/>
</dbReference>
<evidence type="ECO:0000256" key="8">
    <source>
        <dbReference type="RuleBase" id="RU363031"/>
    </source>
</evidence>
<proteinExistence type="inferred from homology"/>
<protein>
    <recommendedName>
        <fullName evidence="6 8">DNA-directed RNA polymerase subunit beta</fullName>
        <shortName evidence="6">RNAP subunit beta</shortName>
        <ecNumber evidence="6 8">2.7.7.6</ecNumber>
    </recommendedName>
    <alternativeName>
        <fullName evidence="6">RNA polymerase subunit beta</fullName>
    </alternativeName>
    <alternativeName>
        <fullName evidence="6">Transcriptase subunit beta</fullName>
    </alternativeName>
</protein>
<keyword evidence="2 6" id="KW-0808">Transferase</keyword>
<dbReference type="RefSeq" id="WP_160626750.1">
    <property type="nucleotide sequence ID" value="NZ_CP047593.1"/>
</dbReference>
<dbReference type="InterPro" id="IPR007121">
    <property type="entry name" value="RNA_pol_bsu_CS"/>
</dbReference>
<evidence type="ECO:0000256" key="9">
    <source>
        <dbReference type="SAM" id="MobiDB-lite"/>
    </source>
</evidence>
<dbReference type="GO" id="GO:0003899">
    <property type="term" value="F:DNA-directed RNA polymerase activity"/>
    <property type="evidence" value="ECO:0007669"/>
    <property type="project" value="UniProtKB-UniRule"/>
</dbReference>
<dbReference type="NCBIfam" id="TIGR02013">
    <property type="entry name" value="rpoB"/>
    <property type="match status" value="1"/>
</dbReference>
<evidence type="ECO:0000256" key="5">
    <source>
        <dbReference type="ARBA" id="ARBA00048552"/>
    </source>
</evidence>
<keyword evidence="17" id="KW-1185">Reference proteome</keyword>
<dbReference type="PROSITE" id="PS01166">
    <property type="entry name" value="RNA_POL_BETA"/>
    <property type="match status" value="1"/>
</dbReference>
<dbReference type="InterPro" id="IPR007642">
    <property type="entry name" value="RNA_pol_Rpb2_2"/>
</dbReference>
<feature type="region of interest" description="Disordered" evidence="9">
    <location>
        <begin position="867"/>
        <end position="899"/>
    </location>
</feature>
<feature type="domain" description="DNA-directed RNA polymerase beta subunit external 1" evidence="15">
    <location>
        <begin position="527"/>
        <end position="592"/>
    </location>
</feature>
<dbReference type="GO" id="GO:0003677">
    <property type="term" value="F:DNA binding"/>
    <property type="evidence" value="ECO:0007669"/>
    <property type="project" value="UniProtKB-UniRule"/>
</dbReference>
<dbReference type="Pfam" id="PF04561">
    <property type="entry name" value="RNA_pol_Rpb2_2"/>
    <property type="match status" value="1"/>
</dbReference>
<comment type="subunit">
    <text evidence="6 8">The RNAP catalytic core consists of 2 alpha, 1 beta, 1 beta' and 1 omega subunit. When a sigma factor is associated with the core the holoenzyme is formed, which can initiate transcription.</text>
</comment>
<dbReference type="EC" id="2.7.7.6" evidence="6 8"/>
<dbReference type="EMBL" id="CP047593">
    <property type="protein sequence ID" value="QHI68433.1"/>
    <property type="molecule type" value="Genomic_DNA"/>
</dbReference>
<evidence type="ECO:0000259" key="10">
    <source>
        <dbReference type="Pfam" id="PF00562"/>
    </source>
</evidence>
<dbReference type="Gene3D" id="2.30.150.10">
    <property type="entry name" value="DNA-directed RNA polymerase, beta subunit, external 1 domain"/>
    <property type="match status" value="1"/>
</dbReference>
<evidence type="ECO:0000259" key="15">
    <source>
        <dbReference type="Pfam" id="PF10385"/>
    </source>
</evidence>
<evidence type="ECO:0000259" key="11">
    <source>
        <dbReference type="Pfam" id="PF04560"/>
    </source>
</evidence>
<dbReference type="Gene3D" id="2.40.50.100">
    <property type="match status" value="1"/>
</dbReference>
<dbReference type="SUPFAM" id="SSF64484">
    <property type="entry name" value="beta and beta-prime subunits of DNA dependent RNA-polymerase"/>
    <property type="match status" value="1"/>
</dbReference>
<evidence type="ECO:0000313" key="17">
    <source>
        <dbReference type="Proteomes" id="UP000464954"/>
    </source>
</evidence>
<evidence type="ECO:0000256" key="1">
    <source>
        <dbReference type="ARBA" id="ARBA00022478"/>
    </source>
</evidence>
<organism evidence="16 17">
    <name type="scientific">Tichowtungia aerotolerans</name>
    <dbReference type="NCBI Taxonomy" id="2697043"/>
    <lineage>
        <taxon>Bacteria</taxon>
        <taxon>Pseudomonadati</taxon>
        <taxon>Kiritimatiellota</taxon>
        <taxon>Tichowtungiia</taxon>
        <taxon>Tichowtungiales</taxon>
        <taxon>Tichowtungiaceae</taxon>
        <taxon>Tichowtungia</taxon>
    </lineage>
</organism>
<feature type="compositionally biased region" description="Basic and acidic residues" evidence="9">
    <location>
        <begin position="888"/>
        <end position="899"/>
    </location>
</feature>
<dbReference type="InterPro" id="IPR007641">
    <property type="entry name" value="RNA_pol_Rpb2_7"/>
</dbReference>
<evidence type="ECO:0000259" key="13">
    <source>
        <dbReference type="Pfam" id="PF04563"/>
    </source>
</evidence>
<dbReference type="HAMAP" id="MF_01321">
    <property type="entry name" value="RNApol_bact_RpoB"/>
    <property type="match status" value="1"/>
</dbReference>
<dbReference type="InterPro" id="IPR007120">
    <property type="entry name" value="DNA-dir_RNAP_su2_dom"/>
</dbReference>
<dbReference type="GO" id="GO:0000428">
    <property type="term" value="C:DNA-directed RNA polymerase complex"/>
    <property type="evidence" value="ECO:0007669"/>
    <property type="project" value="UniProtKB-KW"/>
</dbReference>
<comment type="similarity">
    <text evidence="6 7">Belongs to the RNA polymerase beta chain family.</text>
</comment>
<keyword evidence="4 6" id="KW-0804">Transcription</keyword>
<name>A0A6P1M607_9BACT</name>
<evidence type="ECO:0000259" key="14">
    <source>
        <dbReference type="Pfam" id="PF04565"/>
    </source>
</evidence>
<comment type="catalytic activity">
    <reaction evidence="5 6 8">
        <text>RNA(n) + a ribonucleoside 5'-triphosphate = RNA(n+1) + diphosphate</text>
        <dbReference type="Rhea" id="RHEA:21248"/>
        <dbReference type="Rhea" id="RHEA-COMP:14527"/>
        <dbReference type="Rhea" id="RHEA-COMP:17342"/>
        <dbReference type="ChEBI" id="CHEBI:33019"/>
        <dbReference type="ChEBI" id="CHEBI:61557"/>
        <dbReference type="ChEBI" id="CHEBI:140395"/>
        <dbReference type="EC" id="2.7.7.6"/>
    </reaction>
</comment>
<dbReference type="Gene3D" id="2.40.270.10">
    <property type="entry name" value="DNA-directed RNA polymerase, subunit 2, domain 6"/>
    <property type="match status" value="2"/>
</dbReference>
<dbReference type="Proteomes" id="UP000464954">
    <property type="component" value="Chromosome"/>
</dbReference>
<reference evidence="16 17" key="1">
    <citation type="submission" date="2020-01" db="EMBL/GenBank/DDBJ databases">
        <title>Ponticoccus aerotolerans gen. nov., sp. nov., an anaerobic bacterium and proposal of Ponticoccusceae fam. nov., Ponticoccusles ord. nov. and Ponticoccuse classis nov. in the phylum Kiritimatiellaeota.</title>
        <authorList>
            <person name="Zhou L.Y."/>
            <person name="Du Z.J."/>
        </authorList>
    </citation>
    <scope>NUCLEOTIDE SEQUENCE [LARGE SCALE GENOMIC DNA]</scope>
    <source>
        <strain evidence="16 17">S-5007</strain>
    </source>
</reference>
<dbReference type="InterPro" id="IPR007645">
    <property type="entry name" value="RNA_pol_Rpb2_3"/>
</dbReference>
<accession>A0A6P1M607</accession>
<dbReference type="InterPro" id="IPR015712">
    <property type="entry name" value="DNA-dir_RNA_pol_su2"/>
</dbReference>
<dbReference type="Gene3D" id="3.90.1100.10">
    <property type="match status" value="1"/>
</dbReference>
<dbReference type="Pfam" id="PF04563">
    <property type="entry name" value="RNA_pol_Rpb2_1"/>
    <property type="match status" value="1"/>
</dbReference>
<dbReference type="NCBIfam" id="NF001616">
    <property type="entry name" value="PRK00405.1"/>
    <property type="match status" value="1"/>
</dbReference>
<dbReference type="Pfam" id="PF04565">
    <property type="entry name" value="RNA_pol_Rpb2_3"/>
    <property type="match status" value="1"/>
</dbReference>
<feature type="domain" description="DNA-directed RNA polymerase subunit 2 hybrid-binding" evidence="10">
    <location>
        <begin position="655"/>
        <end position="1174"/>
    </location>
</feature>
<keyword evidence="1 6" id="KW-0240">DNA-directed RNA polymerase</keyword>
<feature type="domain" description="RNA polymerase Rpb2" evidence="14">
    <location>
        <begin position="449"/>
        <end position="517"/>
    </location>
</feature>
<dbReference type="GO" id="GO:0032549">
    <property type="term" value="F:ribonucleoside binding"/>
    <property type="evidence" value="ECO:0007669"/>
    <property type="project" value="InterPro"/>
</dbReference>